<dbReference type="SUPFAM" id="SSF55383">
    <property type="entry name" value="Copper amine oxidase, domain N"/>
    <property type="match status" value="1"/>
</dbReference>
<dbReference type="PROSITE" id="PS51910">
    <property type="entry name" value="GH18_2"/>
    <property type="match status" value="1"/>
</dbReference>
<gene>
    <name evidence="3" type="ORF">DLM86_24865</name>
</gene>
<proteinExistence type="predicted"/>
<sequence>MKTPQTPERRKKRSRIVTRSFGLLLAVAIAGLFTYYWFENYYPNGERVQPDFGGLAKPVFYRGEMLKEEATGENDALKLPLAFMKEKVDPTIFHETATDSVIITTQDKVLRMKTNALTATVNEKPLTLKFPIVKKGDHVYLPIDPVKQLYGMDIRESEETGVVIVHLQGDTVQWGRANGGAKERPVAMRREPSIKSPIVADLQPDEEIMLWPEKDTEEWYYAQSKAGIVGYVRKKDVAVDRVETIPPLVDPEPFVPWKPTGGKINMTWEHVTTKNPDTSKIGPMPGLNVISPTWFHLADGEGNLKNLADASYVKWAQSQGYQVWALFSNGFDPKVTTQALATYDKRMKMIKQLLAFAQLYKLQGINIDFENVDLKDKAKLTQFVREMTPLLHEQNLVVSIDVTTKSTSENWSMFYDRTALAQTVDYMMVMAYDEHWASSPVAGSVASLPWVEKSIVQMMKEDRVPASKLVLGVPYYTRIWTEQTKNGKKEVSSRAVFMETVVKLIKDKGLKPTYSAESGQNYVEYTEDGKLMKIWIEDETSIKARIELVHKYDLAGVASWRRGYETPNIWELVKQTLEKRSS</sequence>
<dbReference type="Gene3D" id="3.10.50.10">
    <property type="match status" value="1"/>
</dbReference>
<dbReference type="InterPro" id="IPR036582">
    <property type="entry name" value="Mao_N_sf"/>
</dbReference>
<organism evidence="3 4">
    <name type="scientific">Paenibacillus flagellatus</name>
    <dbReference type="NCBI Taxonomy" id="2211139"/>
    <lineage>
        <taxon>Bacteria</taxon>
        <taxon>Bacillati</taxon>
        <taxon>Bacillota</taxon>
        <taxon>Bacilli</taxon>
        <taxon>Bacillales</taxon>
        <taxon>Paenibacillaceae</taxon>
        <taxon>Paenibacillus</taxon>
    </lineage>
</organism>
<dbReference type="SUPFAM" id="SSF51445">
    <property type="entry name" value="(Trans)glycosidases"/>
    <property type="match status" value="1"/>
</dbReference>
<dbReference type="InterPro" id="IPR017853">
    <property type="entry name" value="GH"/>
</dbReference>
<dbReference type="InterPro" id="IPR029070">
    <property type="entry name" value="Chitinase_insertion_sf"/>
</dbReference>
<dbReference type="InterPro" id="IPR011583">
    <property type="entry name" value="Chitinase_II/V-like_cat"/>
</dbReference>
<evidence type="ECO:0000256" key="1">
    <source>
        <dbReference type="SAM" id="Phobius"/>
    </source>
</evidence>
<dbReference type="PANTHER" id="PTHR46066:SF2">
    <property type="entry name" value="CHITINASE DOMAIN-CONTAINING PROTEIN 1"/>
    <property type="match status" value="1"/>
</dbReference>
<keyword evidence="3" id="KW-0378">Hydrolase</keyword>
<dbReference type="GO" id="GO:0005975">
    <property type="term" value="P:carbohydrate metabolic process"/>
    <property type="evidence" value="ECO:0007669"/>
    <property type="project" value="InterPro"/>
</dbReference>
<keyword evidence="4" id="KW-1185">Reference proteome</keyword>
<evidence type="ECO:0000313" key="4">
    <source>
        <dbReference type="Proteomes" id="UP000247476"/>
    </source>
</evidence>
<keyword evidence="1" id="KW-0812">Transmembrane</keyword>
<dbReference type="EMBL" id="QJVJ01000012">
    <property type="protein sequence ID" value="PYI51667.1"/>
    <property type="molecule type" value="Genomic_DNA"/>
</dbReference>
<dbReference type="OrthoDB" id="9775889at2"/>
<comment type="caution">
    <text evidence="3">The sequence shown here is derived from an EMBL/GenBank/DDBJ whole genome shotgun (WGS) entry which is preliminary data.</text>
</comment>
<dbReference type="Gene3D" id="3.30.457.10">
    <property type="entry name" value="Copper amine oxidase-like, N-terminal domain"/>
    <property type="match status" value="1"/>
</dbReference>
<dbReference type="Pfam" id="PF00704">
    <property type="entry name" value="Glyco_hydro_18"/>
    <property type="match status" value="1"/>
</dbReference>
<protein>
    <submittedName>
        <fullName evidence="3">Glycosyl hydrolase</fullName>
    </submittedName>
</protein>
<name>A0A2V5KLH5_9BACL</name>
<dbReference type="SMART" id="SM00636">
    <property type="entry name" value="Glyco_18"/>
    <property type="match status" value="1"/>
</dbReference>
<dbReference type="GO" id="GO:0016787">
    <property type="term" value="F:hydrolase activity"/>
    <property type="evidence" value="ECO:0007669"/>
    <property type="project" value="UniProtKB-KW"/>
</dbReference>
<dbReference type="InterPro" id="IPR001223">
    <property type="entry name" value="Glyco_hydro18_cat"/>
</dbReference>
<dbReference type="Pfam" id="PF07833">
    <property type="entry name" value="Cu_amine_oxidN1"/>
    <property type="match status" value="1"/>
</dbReference>
<evidence type="ECO:0000313" key="3">
    <source>
        <dbReference type="EMBL" id="PYI51667.1"/>
    </source>
</evidence>
<dbReference type="Gene3D" id="3.20.20.80">
    <property type="entry name" value="Glycosidases"/>
    <property type="match status" value="1"/>
</dbReference>
<keyword evidence="1" id="KW-0472">Membrane</keyword>
<dbReference type="AlphaFoldDB" id="A0A2V5KLH5"/>
<feature type="transmembrane region" description="Helical" evidence="1">
    <location>
        <begin position="21"/>
        <end position="38"/>
    </location>
</feature>
<reference evidence="3 4" key="1">
    <citation type="submission" date="2018-05" db="EMBL/GenBank/DDBJ databases">
        <title>Paenibacillus flagellatus sp. nov., isolated from selenium mineral soil.</title>
        <authorList>
            <person name="Dai X."/>
        </authorList>
    </citation>
    <scope>NUCLEOTIDE SEQUENCE [LARGE SCALE GENOMIC DNA]</scope>
    <source>
        <strain evidence="3 4">DXL2</strain>
    </source>
</reference>
<dbReference type="GO" id="GO:0008061">
    <property type="term" value="F:chitin binding"/>
    <property type="evidence" value="ECO:0007669"/>
    <property type="project" value="InterPro"/>
</dbReference>
<keyword evidence="1" id="KW-1133">Transmembrane helix</keyword>
<dbReference type="InterPro" id="IPR012854">
    <property type="entry name" value="Cu_amine_oxidase-like_N"/>
</dbReference>
<dbReference type="PANTHER" id="PTHR46066">
    <property type="entry name" value="CHITINASE DOMAIN-CONTAINING PROTEIN 1 FAMILY MEMBER"/>
    <property type="match status" value="1"/>
</dbReference>
<accession>A0A2V5KLH5</accession>
<feature type="domain" description="GH18" evidence="2">
    <location>
        <begin position="262"/>
        <end position="580"/>
    </location>
</feature>
<dbReference type="Proteomes" id="UP000247476">
    <property type="component" value="Unassembled WGS sequence"/>
</dbReference>
<evidence type="ECO:0000259" key="2">
    <source>
        <dbReference type="PROSITE" id="PS51910"/>
    </source>
</evidence>